<evidence type="ECO:0000313" key="2">
    <source>
        <dbReference type="Proteomes" id="UP000267096"/>
    </source>
</evidence>
<dbReference type="WBParaSite" id="ASIM_0001693801-mRNA-1">
    <property type="protein sequence ID" value="ASIM_0001693801-mRNA-1"/>
    <property type="gene ID" value="ASIM_0001693801"/>
</dbReference>
<organism evidence="3">
    <name type="scientific">Anisakis simplex</name>
    <name type="common">Herring worm</name>
    <dbReference type="NCBI Taxonomy" id="6269"/>
    <lineage>
        <taxon>Eukaryota</taxon>
        <taxon>Metazoa</taxon>
        <taxon>Ecdysozoa</taxon>
        <taxon>Nematoda</taxon>
        <taxon>Chromadorea</taxon>
        <taxon>Rhabditida</taxon>
        <taxon>Spirurina</taxon>
        <taxon>Ascaridomorpha</taxon>
        <taxon>Ascaridoidea</taxon>
        <taxon>Anisakidae</taxon>
        <taxon>Anisakis</taxon>
        <taxon>Anisakis simplex complex</taxon>
    </lineage>
</organism>
<sequence length="138" mass="15446">MADILALSKVPANLLIESEQKTRKHEDFDDESRFTNVSVQKKDLEAPKRSGEQCGDHELLSEHSRMVKTVANAVDERRALCGNAHAEHMIRELYTAAQINRGPPGVSSGSRLHWDVLLGRDETLDAADYLNFEADAKF</sequence>
<reference evidence="3" key="1">
    <citation type="submission" date="2017-02" db="UniProtKB">
        <authorList>
            <consortium name="WormBaseParasite"/>
        </authorList>
    </citation>
    <scope>IDENTIFICATION</scope>
</reference>
<gene>
    <name evidence="1" type="ORF">ASIM_LOCUS16345</name>
</gene>
<protein>
    <submittedName>
        <fullName evidence="3">Inositol oxygenase</fullName>
    </submittedName>
</protein>
<accession>A0A0M3K7J7</accession>
<keyword evidence="2" id="KW-1185">Reference proteome</keyword>
<dbReference type="AlphaFoldDB" id="A0A0M3K7J7"/>
<dbReference type="OrthoDB" id="15001at2759"/>
<name>A0A0M3K7J7_ANISI</name>
<evidence type="ECO:0000313" key="3">
    <source>
        <dbReference type="WBParaSite" id="ASIM_0001693801-mRNA-1"/>
    </source>
</evidence>
<reference evidence="1 2" key="2">
    <citation type="submission" date="2018-11" db="EMBL/GenBank/DDBJ databases">
        <authorList>
            <consortium name="Pathogen Informatics"/>
        </authorList>
    </citation>
    <scope>NUCLEOTIDE SEQUENCE [LARGE SCALE GENOMIC DNA]</scope>
</reference>
<proteinExistence type="predicted"/>
<dbReference type="Proteomes" id="UP000267096">
    <property type="component" value="Unassembled WGS sequence"/>
</dbReference>
<evidence type="ECO:0000313" key="1">
    <source>
        <dbReference type="EMBL" id="VDK57514.1"/>
    </source>
</evidence>
<dbReference type="EMBL" id="UYRR01033007">
    <property type="protein sequence ID" value="VDK57514.1"/>
    <property type="molecule type" value="Genomic_DNA"/>
</dbReference>